<protein>
    <submittedName>
        <fullName evidence="2">Chromosome partitioning protein</fullName>
    </submittedName>
</protein>
<gene>
    <name evidence="2" type="ORF">SAMN05660420_01652</name>
</gene>
<dbReference type="STRING" id="37625.SAMN05660420_01652"/>
<reference evidence="2 3" key="1">
    <citation type="submission" date="2016-10" db="EMBL/GenBank/DDBJ databases">
        <authorList>
            <person name="de Groot N.N."/>
        </authorList>
    </citation>
    <scope>NUCLEOTIDE SEQUENCE [LARGE SCALE GENOMIC DNA]</scope>
    <source>
        <strain evidence="2 3">DSM 7343</strain>
    </source>
</reference>
<accession>A0A1H3ZRW8</accession>
<dbReference type="Gene3D" id="3.40.50.300">
    <property type="entry name" value="P-loop containing nucleotide triphosphate hydrolases"/>
    <property type="match status" value="1"/>
</dbReference>
<dbReference type="AlphaFoldDB" id="A0A1H3ZRW8"/>
<dbReference type="RefSeq" id="WP_092346619.1">
    <property type="nucleotide sequence ID" value="NZ_FNQN01000004.1"/>
</dbReference>
<proteinExistence type="predicted"/>
<feature type="domain" description="AAA" evidence="1">
    <location>
        <begin position="1"/>
        <end position="166"/>
    </location>
</feature>
<evidence type="ECO:0000259" key="1">
    <source>
        <dbReference type="Pfam" id="PF13614"/>
    </source>
</evidence>
<dbReference type="InterPro" id="IPR025669">
    <property type="entry name" value="AAA_dom"/>
</dbReference>
<dbReference type="InterPro" id="IPR027417">
    <property type="entry name" value="P-loop_NTPase"/>
</dbReference>
<dbReference type="CDD" id="cd02042">
    <property type="entry name" value="ParAB_family"/>
    <property type="match status" value="1"/>
</dbReference>
<name>A0A1H3ZRW8_9BACT</name>
<organism evidence="2 3">
    <name type="scientific">Desulfuromusa kysingii</name>
    <dbReference type="NCBI Taxonomy" id="37625"/>
    <lineage>
        <taxon>Bacteria</taxon>
        <taxon>Pseudomonadati</taxon>
        <taxon>Thermodesulfobacteriota</taxon>
        <taxon>Desulfuromonadia</taxon>
        <taxon>Desulfuromonadales</taxon>
        <taxon>Geopsychrobacteraceae</taxon>
        <taxon>Desulfuromusa</taxon>
    </lineage>
</organism>
<dbReference type="InterPro" id="IPR050678">
    <property type="entry name" value="DNA_Partitioning_ATPase"/>
</dbReference>
<evidence type="ECO:0000313" key="3">
    <source>
        <dbReference type="Proteomes" id="UP000199409"/>
    </source>
</evidence>
<dbReference type="PANTHER" id="PTHR13696">
    <property type="entry name" value="P-LOOP CONTAINING NUCLEOSIDE TRIPHOSPHATE HYDROLASE"/>
    <property type="match status" value="1"/>
</dbReference>
<dbReference type="Pfam" id="PF13614">
    <property type="entry name" value="AAA_31"/>
    <property type="match status" value="1"/>
</dbReference>
<keyword evidence="3" id="KW-1185">Reference proteome</keyword>
<dbReference type="PANTHER" id="PTHR13696:SF52">
    <property type="entry name" value="PARA FAMILY PROTEIN CT_582"/>
    <property type="match status" value="1"/>
</dbReference>
<dbReference type="OrthoDB" id="9785810at2"/>
<dbReference type="EMBL" id="FNQN01000004">
    <property type="protein sequence ID" value="SEA26506.1"/>
    <property type="molecule type" value="Genomic_DNA"/>
</dbReference>
<dbReference type="SUPFAM" id="SSF52540">
    <property type="entry name" value="P-loop containing nucleoside triphosphate hydrolases"/>
    <property type="match status" value="1"/>
</dbReference>
<sequence length="250" mass="28955">MKIIACYSMKGGVGKTASAVNIAYWAAKSGLRTLLIDLDPQGASSFYFRVKSSPQKNWSSRFFKAYSQLLKQIKASDFDQLDIIPAHLSFRHFDLLLQQLSKRQKRLRQALKGLKKEYDLIILDCPPTISKLAENIFYAADLVLVPVIPTTLSERTFDQLTQFFKHESYSRKKLIPFFTMVDARKQLHKQTAISMRKRYKRFLRNAIPFSTDVEKMGKYRAPIDTFAQDKQANKAYLALWQEIQQEIQAQ</sequence>
<dbReference type="Proteomes" id="UP000199409">
    <property type="component" value="Unassembled WGS sequence"/>
</dbReference>
<dbReference type="PIRSF" id="PIRSF009320">
    <property type="entry name" value="Nuc_binding_HP_1000"/>
    <property type="match status" value="1"/>
</dbReference>
<evidence type="ECO:0000313" key="2">
    <source>
        <dbReference type="EMBL" id="SEA26506.1"/>
    </source>
</evidence>